<dbReference type="GO" id="GO:0007166">
    <property type="term" value="P:cell surface receptor signaling pathway"/>
    <property type="evidence" value="ECO:0007669"/>
    <property type="project" value="TreeGrafter"/>
</dbReference>
<feature type="non-terminal residue" evidence="4">
    <location>
        <position position="1"/>
    </location>
</feature>
<protein>
    <recommendedName>
        <fullName evidence="3">G-protein coupled receptors family 2 profile 1 domain-containing protein</fullName>
    </recommendedName>
</protein>
<proteinExistence type="inferred from homology"/>
<comment type="similarity">
    <text evidence="1">Belongs to the G-protein coupled receptor 2 family. Adhesion G-protein coupled receptor (ADGR) subfamily.</text>
</comment>
<dbReference type="GO" id="GO:0005886">
    <property type="term" value="C:plasma membrane"/>
    <property type="evidence" value="ECO:0007669"/>
    <property type="project" value="TreeGrafter"/>
</dbReference>
<evidence type="ECO:0000256" key="2">
    <source>
        <dbReference type="ARBA" id="ARBA00023170"/>
    </source>
</evidence>
<dbReference type="SUPFAM" id="SSF111418">
    <property type="entry name" value="Hormone receptor domain"/>
    <property type="match status" value="1"/>
</dbReference>
<feature type="non-terminal residue" evidence="4">
    <location>
        <position position="124"/>
    </location>
</feature>
<dbReference type="PANTHER" id="PTHR45930">
    <property type="entry name" value="G-PROTEIN COUPLED RECEPTOR 124-LIKE PROTEIN"/>
    <property type="match status" value="1"/>
</dbReference>
<dbReference type="PANTHER" id="PTHR45930:SF4">
    <property type="entry name" value="ADHESION G PROTEIN-COUPLED RECEPTOR A3"/>
    <property type="match status" value="1"/>
</dbReference>
<name>A0A0B6XX59_9EUPU</name>
<keyword evidence="2" id="KW-0675">Receptor</keyword>
<dbReference type="InterPro" id="IPR001879">
    <property type="entry name" value="GPCR_2_extracellular_dom"/>
</dbReference>
<dbReference type="EMBL" id="HACG01001276">
    <property type="protein sequence ID" value="CEK48141.1"/>
    <property type="molecule type" value="Transcribed_RNA"/>
</dbReference>
<evidence type="ECO:0000259" key="3">
    <source>
        <dbReference type="PROSITE" id="PS50227"/>
    </source>
</evidence>
<accession>A0A0B6XX59</accession>
<gene>
    <name evidence="4" type="primary">ORF3208</name>
</gene>
<evidence type="ECO:0000313" key="4">
    <source>
        <dbReference type="EMBL" id="CEK48141.1"/>
    </source>
</evidence>
<organism evidence="4">
    <name type="scientific">Arion vulgaris</name>
    <dbReference type="NCBI Taxonomy" id="1028688"/>
    <lineage>
        <taxon>Eukaryota</taxon>
        <taxon>Metazoa</taxon>
        <taxon>Spiralia</taxon>
        <taxon>Lophotrochozoa</taxon>
        <taxon>Mollusca</taxon>
        <taxon>Gastropoda</taxon>
        <taxon>Heterobranchia</taxon>
        <taxon>Euthyneura</taxon>
        <taxon>Panpulmonata</taxon>
        <taxon>Eupulmonata</taxon>
        <taxon>Stylommatophora</taxon>
        <taxon>Helicina</taxon>
        <taxon>Arionoidea</taxon>
        <taxon>Arionidae</taxon>
        <taxon>Arion</taxon>
    </lineage>
</organism>
<dbReference type="AlphaFoldDB" id="A0A0B6XX59"/>
<evidence type="ECO:0000256" key="1">
    <source>
        <dbReference type="ARBA" id="ARBA00007343"/>
    </source>
</evidence>
<dbReference type="InterPro" id="IPR036445">
    <property type="entry name" value="GPCR_2_extracell_dom_sf"/>
</dbReference>
<dbReference type="InterPro" id="IPR051963">
    <property type="entry name" value="Adhesion_GPCR_A"/>
</dbReference>
<dbReference type="PROSITE" id="PS50227">
    <property type="entry name" value="G_PROTEIN_RECEP_F2_3"/>
    <property type="match status" value="1"/>
</dbReference>
<feature type="domain" description="G-protein coupled receptors family 2 profile 1" evidence="3">
    <location>
        <begin position="20"/>
        <end position="74"/>
    </location>
</feature>
<sequence length="124" mass="13704">GNQTKTVHVEVRTPEVLLACPAVTNRTAKGIYNWDESMAGLLVSQPCQRGDKLAMATHRCGMDGRWKNLNTSLCIFMKDVTRKLAKFAKSNVDSLDVPKLIYDVNNALVTASHSGEEMDSYDIS</sequence>
<dbReference type="GO" id="GO:0004930">
    <property type="term" value="F:G protein-coupled receptor activity"/>
    <property type="evidence" value="ECO:0007669"/>
    <property type="project" value="InterPro"/>
</dbReference>
<reference evidence="4" key="1">
    <citation type="submission" date="2014-12" db="EMBL/GenBank/DDBJ databases">
        <title>Insight into the proteome of Arion vulgaris.</title>
        <authorList>
            <person name="Aradska J."/>
            <person name="Bulat T."/>
            <person name="Smidak R."/>
            <person name="Sarate P."/>
            <person name="Gangsoo J."/>
            <person name="Sialana F."/>
            <person name="Bilban M."/>
            <person name="Lubec G."/>
        </authorList>
    </citation>
    <scope>NUCLEOTIDE SEQUENCE</scope>
    <source>
        <tissue evidence="4">Skin</tissue>
    </source>
</reference>